<comment type="caution">
    <text evidence="1">The sequence shown here is derived from an EMBL/GenBank/DDBJ whole genome shotgun (WGS) entry which is preliminary data.</text>
</comment>
<sequence length="107" mass="11501">MTTVQVSPEKLRSASIKTADVADRLNEVINTLSAALDSRGNCWGNDSIGNQFANGKNGYLETKNNMITGTGQFKDTFNSYARGQSDSANTLEGNDHFNADVYIACTG</sequence>
<evidence type="ECO:0000313" key="2">
    <source>
        <dbReference type="Proteomes" id="UP000733379"/>
    </source>
</evidence>
<accession>A0ABS6BCC1</accession>
<dbReference type="Gene3D" id="1.10.287.1060">
    <property type="entry name" value="ESAT-6-like"/>
    <property type="match status" value="1"/>
</dbReference>
<dbReference type="RefSeq" id="WP_215923503.1">
    <property type="nucleotide sequence ID" value="NZ_JAHKNI010000021.1"/>
</dbReference>
<dbReference type="EMBL" id="JAHKNI010000021">
    <property type="protein sequence ID" value="MBU3067425.1"/>
    <property type="molecule type" value="Genomic_DNA"/>
</dbReference>
<name>A0ABS6BCC1_9NOCA</name>
<protein>
    <recommendedName>
        <fullName evidence="3">WXG100 family type VII secretion target</fullName>
    </recommendedName>
</protein>
<dbReference type="Proteomes" id="UP000733379">
    <property type="component" value="Unassembled WGS sequence"/>
</dbReference>
<evidence type="ECO:0008006" key="3">
    <source>
        <dbReference type="Google" id="ProtNLM"/>
    </source>
</evidence>
<gene>
    <name evidence="1" type="ORF">KO481_38620</name>
</gene>
<proteinExistence type="predicted"/>
<reference evidence="1 2" key="1">
    <citation type="submission" date="2021-06" db="EMBL/GenBank/DDBJ databases">
        <title>Actinomycetes sequencing.</title>
        <authorList>
            <person name="Shan Q."/>
        </authorList>
    </citation>
    <scope>NUCLEOTIDE SEQUENCE [LARGE SCALE GENOMIC DNA]</scope>
    <source>
        <strain evidence="1 2">NEAU-G5</strain>
    </source>
</reference>
<organism evidence="1 2">
    <name type="scientific">Nocardia albiluteola</name>
    <dbReference type="NCBI Taxonomy" id="2842303"/>
    <lineage>
        <taxon>Bacteria</taxon>
        <taxon>Bacillati</taxon>
        <taxon>Actinomycetota</taxon>
        <taxon>Actinomycetes</taxon>
        <taxon>Mycobacteriales</taxon>
        <taxon>Nocardiaceae</taxon>
        <taxon>Nocardia</taxon>
    </lineage>
</organism>
<keyword evidence="2" id="KW-1185">Reference proteome</keyword>
<evidence type="ECO:0000313" key="1">
    <source>
        <dbReference type="EMBL" id="MBU3067425.1"/>
    </source>
</evidence>